<accession>A0A9W4HBQ3</accession>
<feature type="compositionally biased region" description="Polar residues" evidence="1">
    <location>
        <begin position="1"/>
        <end position="12"/>
    </location>
</feature>
<dbReference type="OrthoDB" id="4364054at2759"/>
<gene>
    <name evidence="2" type="ORF">POLS_LOCUS765</name>
</gene>
<organism evidence="2 3">
    <name type="scientific">Penicillium olsonii</name>
    <dbReference type="NCBI Taxonomy" id="99116"/>
    <lineage>
        <taxon>Eukaryota</taxon>
        <taxon>Fungi</taxon>
        <taxon>Dikarya</taxon>
        <taxon>Ascomycota</taxon>
        <taxon>Pezizomycotina</taxon>
        <taxon>Eurotiomycetes</taxon>
        <taxon>Eurotiomycetidae</taxon>
        <taxon>Eurotiales</taxon>
        <taxon>Aspergillaceae</taxon>
        <taxon>Penicillium</taxon>
    </lineage>
</organism>
<sequence>MFSFSLQQTSRPQPAKYQRPVNTAMDDDNSSPAKQGKQHVPDDMLIGGEKTEMEIKLERDGNINALQRYRYLNWRKTPIQTEVSCELLDIEEKLREVVQEEIAIKGGAPPGTNTQERLRTLNTRYWLLAQKWWYFRSDLEDLQLRAFKLWRSHPRWYLHSSLVEECAGRQGCCARGCGCCQNRKLPSSRSLGVGHCTFECACCRKARGFEVPASDKKLIKERFKNALENRGNRITRYRLVSIWGLVNDSQKSPFDMIDAPPSYE</sequence>
<evidence type="ECO:0000256" key="1">
    <source>
        <dbReference type="SAM" id="MobiDB-lite"/>
    </source>
</evidence>
<evidence type="ECO:0000313" key="2">
    <source>
        <dbReference type="EMBL" id="CAG7961447.1"/>
    </source>
</evidence>
<protein>
    <submittedName>
        <fullName evidence="2">Uncharacterized protein</fullName>
    </submittedName>
</protein>
<proteinExistence type="predicted"/>
<name>A0A9W4HBQ3_PENOL</name>
<comment type="caution">
    <text evidence="2">The sequence shown here is derived from an EMBL/GenBank/DDBJ whole genome shotgun (WGS) entry which is preliminary data.</text>
</comment>
<feature type="region of interest" description="Disordered" evidence="1">
    <location>
        <begin position="1"/>
        <end position="43"/>
    </location>
</feature>
<dbReference type="AlphaFoldDB" id="A0A9W4HBQ3"/>
<keyword evidence="3" id="KW-1185">Reference proteome</keyword>
<dbReference type="EMBL" id="CAJVOS010000008">
    <property type="protein sequence ID" value="CAG7961447.1"/>
    <property type="molecule type" value="Genomic_DNA"/>
</dbReference>
<dbReference type="Proteomes" id="UP001153618">
    <property type="component" value="Unassembled WGS sequence"/>
</dbReference>
<reference evidence="2" key="1">
    <citation type="submission" date="2021-07" db="EMBL/GenBank/DDBJ databases">
        <authorList>
            <person name="Branca A.L. A."/>
        </authorList>
    </citation>
    <scope>NUCLEOTIDE SEQUENCE</scope>
</reference>
<evidence type="ECO:0000313" key="3">
    <source>
        <dbReference type="Proteomes" id="UP001153618"/>
    </source>
</evidence>